<feature type="compositionally biased region" description="Polar residues" evidence="1">
    <location>
        <begin position="1"/>
        <end position="10"/>
    </location>
</feature>
<evidence type="ECO:0000313" key="3">
    <source>
        <dbReference type="EMBL" id="KUJ12898.1"/>
    </source>
</evidence>
<organism evidence="3 4">
    <name type="scientific">Mollisia scopiformis</name>
    <name type="common">Conifer needle endophyte fungus</name>
    <name type="synonym">Phialocephala scopiformis</name>
    <dbReference type="NCBI Taxonomy" id="149040"/>
    <lineage>
        <taxon>Eukaryota</taxon>
        <taxon>Fungi</taxon>
        <taxon>Dikarya</taxon>
        <taxon>Ascomycota</taxon>
        <taxon>Pezizomycotina</taxon>
        <taxon>Leotiomycetes</taxon>
        <taxon>Helotiales</taxon>
        <taxon>Mollisiaceae</taxon>
        <taxon>Mollisia</taxon>
    </lineage>
</organism>
<name>A0A194WY48_MOLSC</name>
<evidence type="ECO:0000313" key="4">
    <source>
        <dbReference type="Proteomes" id="UP000070700"/>
    </source>
</evidence>
<dbReference type="Proteomes" id="UP000070700">
    <property type="component" value="Unassembled WGS sequence"/>
</dbReference>
<gene>
    <name evidence="3" type="ORF">LY89DRAFT_196565</name>
</gene>
<dbReference type="RefSeq" id="XP_018067253.1">
    <property type="nucleotide sequence ID" value="XM_018205749.1"/>
</dbReference>
<dbReference type="InParanoid" id="A0A194WY48"/>
<keyword evidence="2" id="KW-0812">Transmembrane</keyword>
<dbReference type="KEGG" id="psco:LY89DRAFT_196565"/>
<reference evidence="3 4" key="1">
    <citation type="submission" date="2015-10" db="EMBL/GenBank/DDBJ databases">
        <title>Full genome of DAOMC 229536 Phialocephala scopiformis, a fungal endophyte of spruce producing the potent anti-insectan compound rugulosin.</title>
        <authorList>
            <consortium name="DOE Joint Genome Institute"/>
            <person name="Walker A.K."/>
            <person name="Frasz S.L."/>
            <person name="Seifert K.A."/>
            <person name="Miller J.D."/>
            <person name="Mondo S.J."/>
            <person name="Labutti K."/>
            <person name="Lipzen A."/>
            <person name="Dockter R."/>
            <person name="Kennedy M."/>
            <person name="Grigoriev I.V."/>
            <person name="Spatafora J.W."/>
        </authorList>
    </citation>
    <scope>NUCLEOTIDE SEQUENCE [LARGE SCALE GENOMIC DNA]</scope>
    <source>
        <strain evidence="3 4">CBS 120377</strain>
    </source>
</reference>
<keyword evidence="2" id="KW-0472">Membrane</keyword>
<dbReference type="AlphaFoldDB" id="A0A194WY48"/>
<evidence type="ECO:0000256" key="1">
    <source>
        <dbReference type="SAM" id="MobiDB-lite"/>
    </source>
</evidence>
<proteinExistence type="predicted"/>
<dbReference type="EMBL" id="KQ947423">
    <property type="protein sequence ID" value="KUJ12898.1"/>
    <property type="molecule type" value="Genomic_DNA"/>
</dbReference>
<dbReference type="OrthoDB" id="3552441at2759"/>
<dbReference type="Gene3D" id="2.120.10.70">
    <property type="entry name" value="Fucose-specific lectin"/>
    <property type="match status" value="1"/>
</dbReference>
<keyword evidence="2" id="KW-1133">Transmembrane helix</keyword>
<evidence type="ECO:0000256" key="2">
    <source>
        <dbReference type="SAM" id="Phobius"/>
    </source>
</evidence>
<dbReference type="GeneID" id="28815475"/>
<feature type="transmembrane region" description="Helical" evidence="2">
    <location>
        <begin position="59"/>
        <end position="83"/>
    </location>
</feature>
<evidence type="ECO:0008006" key="5">
    <source>
        <dbReference type="Google" id="ProtNLM"/>
    </source>
</evidence>
<keyword evidence="4" id="KW-1185">Reference proteome</keyword>
<accession>A0A194WY48</accession>
<feature type="region of interest" description="Disordered" evidence="1">
    <location>
        <begin position="1"/>
        <end position="27"/>
    </location>
</feature>
<protein>
    <recommendedName>
        <fullName evidence="5">Fucose-specific lectin</fullName>
    </recommendedName>
</protein>
<dbReference type="SUPFAM" id="SSF89372">
    <property type="entry name" value="Fucose-specific lectin"/>
    <property type="match status" value="1"/>
</dbReference>
<sequence>MNSGHFTTENDGFPHEEPPPYIAAPGGKRDSFAESLPEYTTKARDAALPPIPKRPLKRYGAWICLGILVVIGAIIGGVVGGVFHRRSSNSDSYYISYNGTGYIQYNSPDFLALAAAECDQVTYVIYQKNNTGIYLRGQLKTGTYNGTSSPNIPEMQFHISQENFPATGTNITAVCQQTNSTGVNLYFYYVNSYSGLFNLVEASVSFPDPSRFFTELYPTIAQVAPYVASSTSNVPSITSVLLPPTDIRVYYVYPSSINSNSELGIWETSRTDVGAWTPPTMVPDILIFRNNAVFTATAVNVSSAPPEIHLLYIDGGDMLARKTWNESGWDSEIILPVEYSSNLTEILGMATVVEAVNPTVLRLYSVQPFHVHQGSISMESNIYTDFGVVNSPSYNAFPVITQKPPLIAATSPGLNSTDNIAQVFFVRASYSITNYGPRTAILNATIPVDGTMWSVSTLGQDPNMPPNSLMQMPS</sequence>